<reference evidence="8 9" key="1">
    <citation type="submission" date="2017-02" db="EMBL/GenBank/DDBJ databases">
        <authorList>
            <person name="Peterson S.W."/>
        </authorList>
    </citation>
    <scope>NUCLEOTIDE SEQUENCE [LARGE SCALE GENOMIC DNA]</scope>
    <source>
        <strain evidence="8 9">DSM 21481</strain>
    </source>
</reference>
<feature type="transmembrane region" description="Helical" evidence="7">
    <location>
        <begin position="398"/>
        <end position="418"/>
    </location>
</feature>
<feature type="transmembrane region" description="Helical" evidence="7">
    <location>
        <begin position="462"/>
        <end position="480"/>
    </location>
</feature>
<dbReference type="Proteomes" id="UP000189777">
    <property type="component" value="Unassembled WGS sequence"/>
</dbReference>
<feature type="transmembrane region" description="Helical" evidence="7">
    <location>
        <begin position="313"/>
        <end position="334"/>
    </location>
</feature>
<comment type="subcellular location">
    <subcellularLocation>
        <location evidence="1">Cell membrane</location>
        <topology evidence="1">Multi-pass membrane protein</topology>
    </subcellularLocation>
</comment>
<evidence type="ECO:0000256" key="5">
    <source>
        <dbReference type="ARBA" id="ARBA00023136"/>
    </source>
</evidence>
<feature type="transmembrane region" description="Helical" evidence="7">
    <location>
        <begin position="187"/>
        <end position="205"/>
    </location>
</feature>
<keyword evidence="2" id="KW-1003">Cell membrane</keyword>
<evidence type="ECO:0000256" key="2">
    <source>
        <dbReference type="ARBA" id="ARBA00022475"/>
    </source>
</evidence>
<feature type="transmembrane region" description="Helical" evidence="7">
    <location>
        <begin position="22"/>
        <end position="44"/>
    </location>
</feature>
<accession>A0A1T5IE37</accession>
<keyword evidence="9" id="KW-1185">Reference proteome</keyword>
<keyword evidence="3 7" id="KW-0812">Transmembrane</keyword>
<feature type="transmembrane region" description="Helical" evidence="7">
    <location>
        <begin position="372"/>
        <end position="392"/>
    </location>
</feature>
<evidence type="ECO:0000313" key="8">
    <source>
        <dbReference type="EMBL" id="SKC37456.1"/>
    </source>
</evidence>
<proteinExistence type="predicted"/>
<keyword evidence="4 7" id="KW-1133">Transmembrane helix</keyword>
<dbReference type="AlphaFoldDB" id="A0A1T5IE37"/>
<keyword evidence="5 7" id="KW-0472">Membrane</keyword>
<evidence type="ECO:0000313" key="9">
    <source>
        <dbReference type="Proteomes" id="UP000189777"/>
    </source>
</evidence>
<feature type="transmembrane region" description="Helical" evidence="7">
    <location>
        <begin position="56"/>
        <end position="82"/>
    </location>
</feature>
<evidence type="ECO:0000256" key="4">
    <source>
        <dbReference type="ARBA" id="ARBA00022989"/>
    </source>
</evidence>
<feature type="transmembrane region" description="Helical" evidence="7">
    <location>
        <begin position="257"/>
        <end position="275"/>
    </location>
</feature>
<feature type="transmembrane region" description="Helical" evidence="7">
    <location>
        <begin position="340"/>
        <end position="360"/>
    </location>
</feature>
<feature type="transmembrane region" description="Helical" evidence="7">
    <location>
        <begin position="225"/>
        <end position="245"/>
    </location>
</feature>
<organism evidence="8 9">
    <name type="scientific">Krasilnikoviella flava</name>
    <dbReference type="NCBI Taxonomy" id="526729"/>
    <lineage>
        <taxon>Bacteria</taxon>
        <taxon>Bacillati</taxon>
        <taxon>Actinomycetota</taxon>
        <taxon>Actinomycetes</taxon>
        <taxon>Micrococcales</taxon>
        <taxon>Promicromonosporaceae</taxon>
        <taxon>Krasilnikoviella</taxon>
    </lineage>
</organism>
<dbReference type="Pfam" id="PF13440">
    <property type="entry name" value="Polysacc_synt_3"/>
    <property type="match status" value="1"/>
</dbReference>
<evidence type="ECO:0000256" key="6">
    <source>
        <dbReference type="SAM" id="MobiDB-lite"/>
    </source>
</evidence>
<dbReference type="GO" id="GO:0005886">
    <property type="term" value="C:plasma membrane"/>
    <property type="evidence" value="ECO:0007669"/>
    <property type="project" value="UniProtKB-SubCell"/>
</dbReference>
<feature type="region of interest" description="Disordered" evidence="6">
    <location>
        <begin position="514"/>
        <end position="538"/>
    </location>
</feature>
<evidence type="ECO:0000256" key="1">
    <source>
        <dbReference type="ARBA" id="ARBA00004651"/>
    </source>
</evidence>
<dbReference type="OrthoDB" id="4855121at2"/>
<evidence type="ECO:0000256" key="7">
    <source>
        <dbReference type="SAM" id="Phobius"/>
    </source>
</evidence>
<gene>
    <name evidence="8" type="ORF">SAMN04324258_0408</name>
</gene>
<evidence type="ECO:0000256" key="3">
    <source>
        <dbReference type="ARBA" id="ARBA00022692"/>
    </source>
</evidence>
<dbReference type="InterPro" id="IPR050833">
    <property type="entry name" value="Poly_Biosynth_Transport"/>
</dbReference>
<protein>
    <submittedName>
        <fullName evidence="8">Membrane protein involved in the export of O-antigen and teichoic acid</fullName>
    </submittedName>
</protein>
<dbReference type="EMBL" id="FUZQ01000001">
    <property type="protein sequence ID" value="SKC37456.1"/>
    <property type="molecule type" value="Genomic_DNA"/>
</dbReference>
<dbReference type="PANTHER" id="PTHR30250:SF26">
    <property type="entry name" value="PSMA PROTEIN"/>
    <property type="match status" value="1"/>
</dbReference>
<feature type="transmembrane region" description="Helical" evidence="7">
    <location>
        <begin position="430"/>
        <end position="450"/>
    </location>
</feature>
<dbReference type="STRING" id="526729.SAMN04324258_0408"/>
<feature type="transmembrane region" description="Helical" evidence="7">
    <location>
        <begin position="163"/>
        <end position="181"/>
    </location>
</feature>
<sequence length="538" mass="55973">MSTVTNTDGLSRGELQDKAIQGALWTLVHVAVSLPLAFAVNIVIARTLGVVDYGRLAYLGTVMVLVGTVVDLGVVSGVVQFGAKAHAAGRTAEVTRLLSASKGYRTVVGMPLIAVTVLVLVDVDPGLMAVAIAFGVVLPCLLGGAGEALAIESKTARDAQASMIVNLVAQVLVVIAATTVGTADSIWVVRLVAGGLGTLLFLVFVSRTYRRAMLRPRLRGFPRGFWKFALPAGAASMVAAFVLSRSEVLVLTWMSEVHAAGVFALAIGLASHLFAPAQSLVGPLVPAISGLREVDVDAVGRALGRTLRASSTVMAAIVAAAMPAFALLVPLIYGEEFSDVPEVLLALGIAGGLLVIAEPIKAFVAARLKGMWLLWLNLTTLVVSVGLMVLLIPPLGVWGAVISNLSSALVLVTLLIVTEVRAVGTGTWRALGDIAPYFLGVLACLVAWWGTGRFGLPSVPSAVLAGVVGLGLVVGAMRLTRRGLTPQDAEAVQRSLPGRVRRVLRGPLRLMTTARDDEERSRKRGTTPVDAVPGVGAP</sequence>
<name>A0A1T5IE37_9MICO</name>
<dbReference type="PANTHER" id="PTHR30250">
    <property type="entry name" value="PST FAMILY PREDICTED COLANIC ACID TRANSPORTER"/>
    <property type="match status" value="1"/>
</dbReference>
<feature type="transmembrane region" description="Helical" evidence="7">
    <location>
        <begin position="127"/>
        <end position="151"/>
    </location>
</feature>